<proteinExistence type="predicted"/>
<feature type="region of interest" description="Disordered" evidence="1">
    <location>
        <begin position="38"/>
        <end position="66"/>
    </location>
</feature>
<reference evidence="2" key="1">
    <citation type="submission" date="2014-09" db="EMBL/GenBank/DDBJ databases">
        <authorList>
            <person name="Magalhaes I.L.F."/>
            <person name="Oliveira U."/>
            <person name="Santos F.R."/>
            <person name="Vidigal T.H.D.A."/>
            <person name="Brescovit A.D."/>
            <person name="Santos A.J."/>
        </authorList>
    </citation>
    <scope>NUCLEOTIDE SEQUENCE</scope>
    <source>
        <tissue evidence="2">Shoot tissue taken approximately 20 cm above the soil surface</tissue>
    </source>
</reference>
<protein>
    <submittedName>
        <fullName evidence="2">Uncharacterized protein</fullName>
    </submittedName>
</protein>
<dbReference type="AlphaFoldDB" id="A0A0A8ZEA6"/>
<reference evidence="2" key="2">
    <citation type="journal article" date="2015" name="Data Brief">
        <title>Shoot transcriptome of the giant reed, Arundo donax.</title>
        <authorList>
            <person name="Barrero R.A."/>
            <person name="Guerrero F.D."/>
            <person name="Moolhuijzen P."/>
            <person name="Goolsby J.A."/>
            <person name="Tidwell J."/>
            <person name="Bellgard S.E."/>
            <person name="Bellgard M.I."/>
        </authorList>
    </citation>
    <scope>NUCLEOTIDE SEQUENCE</scope>
    <source>
        <tissue evidence="2">Shoot tissue taken approximately 20 cm above the soil surface</tissue>
    </source>
</reference>
<accession>A0A0A8ZEA6</accession>
<evidence type="ECO:0000313" key="2">
    <source>
        <dbReference type="EMBL" id="JAD37101.1"/>
    </source>
</evidence>
<name>A0A0A8ZEA6_ARUDO</name>
<sequence>MPQINPFTAAEIGDLQLLELGDATDQIDDLHLLNGRLKTAKSKQMQTRTAPETKHQKTKNQAPDGQVLDVLSLQLGDQLLDGPDMASDGRCKLQTDSMKTARAQLENSKTLSNNLLKSRNFDSN</sequence>
<dbReference type="EMBL" id="GBRH01260794">
    <property type="protein sequence ID" value="JAD37101.1"/>
    <property type="molecule type" value="Transcribed_RNA"/>
</dbReference>
<organism evidence="2">
    <name type="scientific">Arundo donax</name>
    <name type="common">Giant reed</name>
    <name type="synonym">Donax arundinaceus</name>
    <dbReference type="NCBI Taxonomy" id="35708"/>
    <lineage>
        <taxon>Eukaryota</taxon>
        <taxon>Viridiplantae</taxon>
        <taxon>Streptophyta</taxon>
        <taxon>Embryophyta</taxon>
        <taxon>Tracheophyta</taxon>
        <taxon>Spermatophyta</taxon>
        <taxon>Magnoliopsida</taxon>
        <taxon>Liliopsida</taxon>
        <taxon>Poales</taxon>
        <taxon>Poaceae</taxon>
        <taxon>PACMAD clade</taxon>
        <taxon>Arundinoideae</taxon>
        <taxon>Arundineae</taxon>
        <taxon>Arundo</taxon>
    </lineage>
</organism>
<evidence type="ECO:0000256" key="1">
    <source>
        <dbReference type="SAM" id="MobiDB-lite"/>
    </source>
</evidence>